<feature type="signal peptide" evidence="1">
    <location>
        <begin position="1"/>
        <end position="23"/>
    </location>
</feature>
<keyword evidence="1" id="KW-0732">Signal</keyword>
<dbReference type="Gene3D" id="2.60.40.420">
    <property type="entry name" value="Cupredoxins - blue copper proteins"/>
    <property type="match status" value="1"/>
</dbReference>
<dbReference type="AlphaFoldDB" id="A0A6I4YK96"/>
<gene>
    <name evidence="3" type="ORF">GLX28_20125</name>
</gene>
<organism evidence="3 4">
    <name type="scientific">Deinococcus xianganensis</name>
    <dbReference type="NCBI Taxonomy" id="1507289"/>
    <lineage>
        <taxon>Bacteria</taxon>
        <taxon>Thermotogati</taxon>
        <taxon>Deinococcota</taxon>
        <taxon>Deinococci</taxon>
        <taxon>Deinococcales</taxon>
        <taxon>Deinococcaceae</taxon>
        <taxon>Deinococcus</taxon>
    </lineage>
</organism>
<dbReference type="Proteomes" id="UP000430519">
    <property type="component" value="Unassembled WGS sequence"/>
</dbReference>
<dbReference type="SUPFAM" id="SSF49503">
    <property type="entry name" value="Cupredoxins"/>
    <property type="match status" value="1"/>
</dbReference>
<evidence type="ECO:0000256" key="1">
    <source>
        <dbReference type="SAM" id="SignalP"/>
    </source>
</evidence>
<dbReference type="Pfam" id="PF06525">
    <property type="entry name" value="SoxE"/>
    <property type="match status" value="1"/>
</dbReference>
<keyword evidence="4" id="KW-1185">Reference proteome</keyword>
<dbReference type="InterPro" id="IPR008972">
    <property type="entry name" value="Cupredoxin"/>
</dbReference>
<accession>A0A6I4YK96</accession>
<reference evidence="3 4" key="1">
    <citation type="submission" date="2019-11" db="EMBL/GenBank/DDBJ databases">
        <title>Genome sequence of Deinococcus xianganensis Y35, AI-2 producing algicidal bacterium, isolated from lake water.</title>
        <authorList>
            <person name="Li Y."/>
        </authorList>
    </citation>
    <scope>NUCLEOTIDE SEQUENCE [LARGE SCALE GENOMIC DNA]</scope>
    <source>
        <strain evidence="3 4">Y35</strain>
    </source>
</reference>
<name>A0A6I4YK96_9DEIO</name>
<dbReference type="RefSeq" id="WP_160982510.1">
    <property type="nucleotide sequence ID" value="NZ_WVHK01000151.1"/>
</dbReference>
<dbReference type="EMBL" id="WVHK01000151">
    <property type="protein sequence ID" value="MXV21932.1"/>
    <property type="molecule type" value="Genomic_DNA"/>
</dbReference>
<evidence type="ECO:0000259" key="2">
    <source>
        <dbReference type="Pfam" id="PF06525"/>
    </source>
</evidence>
<evidence type="ECO:0000313" key="3">
    <source>
        <dbReference type="EMBL" id="MXV21932.1"/>
    </source>
</evidence>
<feature type="domain" description="Sulfocyanin-like C-terminal" evidence="2">
    <location>
        <begin position="34"/>
        <end position="170"/>
    </location>
</feature>
<protein>
    <recommendedName>
        <fullName evidence="2">Sulfocyanin-like C-terminal domain-containing protein</fullName>
    </recommendedName>
</protein>
<proteinExistence type="predicted"/>
<evidence type="ECO:0000313" key="4">
    <source>
        <dbReference type="Proteomes" id="UP000430519"/>
    </source>
</evidence>
<comment type="caution">
    <text evidence="3">The sequence shown here is derived from an EMBL/GenBank/DDBJ whole genome shotgun (WGS) entry which is preliminary data.</text>
</comment>
<sequence>MNKTANMLILLTAVGLGTGAAHVNHPPTSHAPLLRSDAAKKTASLSLVAGSNQSNAGLNFNGKHGGQSTLTVPLGWTVELHYRNAGTMPHSVVVVEAPSKGMAQKLPLKFSEASAAFTGAHSKNVTGGVGRTVPTEMVSFTANKAGDYLIACGVTGHALGGQYLKLHVNAQARVATLTEAPVTKL</sequence>
<dbReference type="InterPro" id="IPR049544">
    <property type="entry name" value="SoxE-like_C"/>
</dbReference>
<feature type="chain" id="PRO_5026355631" description="Sulfocyanin-like C-terminal domain-containing protein" evidence="1">
    <location>
        <begin position="24"/>
        <end position="185"/>
    </location>
</feature>